<keyword evidence="8" id="KW-1185">Reference proteome</keyword>
<dbReference type="PRINTS" id="PR00398">
    <property type="entry name" value="STRDHORMONER"/>
</dbReference>
<dbReference type="AlphaFoldDB" id="A0A7K8LPL8"/>
<evidence type="ECO:0000313" key="8">
    <source>
        <dbReference type="Proteomes" id="UP000560386"/>
    </source>
</evidence>
<keyword evidence="4" id="KW-0539">Nucleus</keyword>
<dbReference type="InterPro" id="IPR000536">
    <property type="entry name" value="Nucl_hrmn_rcpt_lig-bd"/>
</dbReference>
<dbReference type="InterPro" id="IPR001723">
    <property type="entry name" value="Nuclear_hrmn_rcpt"/>
</dbReference>
<keyword evidence="2" id="KW-0804">Transcription</keyword>
<dbReference type="Proteomes" id="UP000560386">
    <property type="component" value="Unassembled WGS sequence"/>
</dbReference>
<dbReference type="GO" id="GO:0005667">
    <property type="term" value="C:transcription regulator complex"/>
    <property type="evidence" value="ECO:0007669"/>
    <property type="project" value="TreeGrafter"/>
</dbReference>
<dbReference type="GO" id="GO:0035259">
    <property type="term" value="F:nuclear glucocorticoid receptor binding"/>
    <property type="evidence" value="ECO:0007669"/>
    <property type="project" value="TreeGrafter"/>
</dbReference>
<feature type="domain" description="NR LBD" evidence="6">
    <location>
        <begin position="24"/>
        <end position="178"/>
    </location>
</feature>
<name>A0A7K8LPL8_9AVES</name>
<dbReference type="Gene3D" id="1.10.565.10">
    <property type="entry name" value="Retinoid X Receptor"/>
    <property type="match status" value="1"/>
</dbReference>
<dbReference type="PANTHER" id="PTHR24085">
    <property type="entry name" value="NUCLEAR HORMONE RECEPTOR"/>
    <property type="match status" value="1"/>
</dbReference>
<sequence>DRNKKKKEAKEAAAAAEGPALSPELEELVRRVSRAHRETFPALCQLGKYTTSLSAEQRVQLDLGLWDKFSELATKCIIKIVEFAKRLPGFTALSIADQITLLKAACLDILMLRICTRYTPEQDTMTFSDGLTLNRTQMHNAGFGPLTDLVFAFAGQLLPLQMDDAETGLLSAICLICG</sequence>
<evidence type="ECO:0000256" key="3">
    <source>
        <dbReference type="ARBA" id="ARBA00023170"/>
    </source>
</evidence>
<evidence type="ECO:0000259" key="6">
    <source>
        <dbReference type="PROSITE" id="PS51843"/>
    </source>
</evidence>
<dbReference type="GO" id="GO:0000978">
    <property type="term" value="F:RNA polymerase II cis-regulatory region sequence-specific DNA binding"/>
    <property type="evidence" value="ECO:0007669"/>
    <property type="project" value="TreeGrafter"/>
</dbReference>
<evidence type="ECO:0000256" key="1">
    <source>
        <dbReference type="ARBA" id="ARBA00023015"/>
    </source>
</evidence>
<proteinExistence type="predicted"/>
<evidence type="ECO:0000313" key="7">
    <source>
        <dbReference type="EMBL" id="NXE31061.1"/>
    </source>
</evidence>
<dbReference type="InterPro" id="IPR035500">
    <property type="entry name" value="NHR-like_dom_sf"/>
</dbReference>
<dbReference type="EMBL" id="VWPR01009303">
    <property type="protein sequence ID" value="NXE31061.1"/>
    <property type="molecule type" value="Genomic_DNA"/>
</dbReference>
<keyword evidence="3" id="KW-0675">Receptor</keyword>
<evidence type="ECO:0000256" key="4">
    <source>
        <dbReference type="ARBA" id="ARBA00023242"/>
    </source>
</evidence>
<dbReference type="GO" id="GO:0048384">
    <property type="term" value="P:retinoic acid receptor signaling pathway"/>
    <property type="evidence" value="ECO:0007669"/>
    <property type="project" value="InterPro"/>
</dbReference>
<feature type="region of interest" description="Disordered" evidence="5">
    <location>
        <begin position="1"/>
        <end position="20"/>
    </location>
</feature>
<dbReference type="InterPro" id="IPR003078">
    <property type="entry name" value="Retinoic_acid_rcpt"/>
</dbReference>
<feature type="non-terminal residue" evidence="7">
    <location>
        <position position="1"/>
    </location>
</feature>
<dbReference type="GO" id="GO:0004879">
    <property type="term" value="F:nuclear receptor activity"/>
    <property type="evidence" value="ECO:0007669"/>
    <property type="project" value="InterPro"/>
</dbReference>
<evidence type="ECO:0000256" key="5">
    <source>
        <dbReference type="SAM" id="MobiDB-lite"/>
    </source>
</evidence>
<dbReference type="Pfam" id="PF00104">
    <property type="entry name" value="Hormone_recep"/>
    <property type="match status" value="1"/>
</dbReference>
<comment type="caution">
    <text evidence="7">The sequence shown here is derived from an EMBL/GenBank/DDBJ whole genome shotgun (WGS) entry which is preliminary data.</text>
</comment>
<dbReference type="GO" id="GO:0005634">
    <property type="term" value="C:nucleus"/>
    <property type="evidence" value="ECO:0007669"/>
    <property type="project" value="InterPro"/>
</dbReference>
<protein>
    <submittedName>
        <fullName evidence="7">RARGB protein</fullName>
    </submittedName>
</protein>
<feature type="non-terminal residue" evidence="7">
    <location>
        <position position="178"/>
    </location>
</feature>
<dbReference type="PANTHER" id="PTHR24085:SF7">
    <property type="entry name" value="RETINOIC ACID RECEPTOR GAMMA"/>
    <property type="match status" value="1"/>
</dbReference>
<keyword evidence="1" id="KW-0805">Transcription regulation</keyword>
<dbReference type="SUPFAM" id="SSF48508">
    <property type="entry name" value="Nuclear receptor ligand-binding domain"/>
    <property type="match status" value="1"/>
</dbReference>
<accession>A0A7K8LPL8</accession>
<evidence type="ECO:0000256" key="2">
    <source>
        <dbReference type="ARBA" id="ARBA00023163"/>
    </source>
</evidence>
<organism evidence="7 8">
    <name type="scientific">Ardeotis kori</name>
    <dbReference type="NCBI Taxonomy" id="89386"/>
    <lineage>
        <taxon>Eukaryota</taxon>
        <taxon>Metazoa</taxon>
        <taxon>Chordata</taxon>
        <taxon>Craniata</taxon>
        <taxon>Vertebrata</taxon>
        <taxon>Euteleostomi</taxon>
        <taxon>Archelosauria</taxon>
        <taxon>Archosauria</taxon>
        <taxon>Dinosauria</taxon>
        <taxon>Saurischia</taxon>
        <taxon>Theropoda</taxon>
        <taxon>Coelurosauria</taxon>
        <taxon>Aves</taxon>
        <taxon>Neognathae</taxon>
        <taxon>Neoaves</taxon>
        <taxon>Otidimorphae</taxon>
        <taxon>Otidiformes</taxon>
        <taxon>Otididae</taxon>
        <taxon>Ardeotis</taxon>
    </lineage>
</organism>
<reference evidence="7 8" key="1">
    <citation type="submission" date="2019-09" db="EMBL/GenBank/DDBJ databases">
        <title>Bird 10,000 Genomes (B10K) Project - Family phase.</title>
        <authorList>
            <person name="Zhang G."/>
        </authorList>
    </citation>
    <scope>NUCLEOTIDE SEQUENCE [LARGE SCALE GENOMIC DNA]</scope>
    <source>
        <strain evidence="7">B10K-CU-031-01</strain>
        <tissue evidence="7">Muscle</tissue>
    </source>
</reference>
<dbReference type="PRINTS" id="PR01292">
    <property type="entry name" value="RETNOICACIDR"/>
</dbReference>
<dbReference type="GO" id="GO:0071376">
    <property type="term" value="P:cellular response to corticotropin-releasing hormone stimulus"/>
    <property type="evidence" value="ECO:0007669"/>
    <property type="project" value="TreeGrafter"/>
</dbReference>
<gene>
    <name evidence="7" type="primary">Rargb</name>
    <name evidence="7" type="ORF">ARDKOR_R09861</name>
</gene>
<dbReference type="PROSITE" id="PS51843">
    <property type="entry name" value="NR_LBD"/>
    <property type="match status" value="1"/>
</dbReference>